<feature type="compositionally biased region" description="Polar residues" evidence="1">
    <location>
        <begin position="34"/>
        <end position="44"/>
    </location>
</feature>
<dbReference type="eggNOG" id="ENOG502QQIR">
    <property type="taxonomic scope" value="Eukaryota"/>
</dbReference>
<proteinExistence type="predicted"/>
<keyword evidence="3" id="KW-1185">Reference proteome</keyword>
<sequence length="633" mass="71651">MFGHPHHFRSPSGGPRQQPPPLQHPYPQPLNPNFSLQNPTNSSYILPPNPAFPSHPVLNPYPAFPTQNPNFTPQQLPNSSFRPQTLPENPRPNVDPQQLSNSAFSPQSLSDNPNVGPLQHPSNSAFWPKEMLERIDGAAEKARAELVAAGRSVSAWKVLESALLMLKVDAWSSLMLPMYQVPSLHRLMLTEGRINAYIHCFVGVRKITSLYDLELAICKNENIQQFEELGLGPLLLHPLVLHYFQVSSDTTEVFKITSEEIVFLLIGFQTHKREVTDDSVEEFLDFIVKKRSVASKEKLGIRICSLGVHVSYILEAKKLERAALRKSKKELRVWRSRKKPPIFSTLKKRLDKHFCAISQQAELFSVVHKDFCVKQDRFVPSSSKHGGNRDYSHEEDDKNNDDAISSQVNFSSQSAKISERASSCTNLSAIEERCWLESTHISPVSGSQKHNEGNGSVKKKRKYGNLSSPISVPIKLRKSDKVDQDVLPTKNGCGTEEFSDVHIIDLSITDTLLRMFVTTWKEACQEQPVAKVLWSMLRSYNTHYKKSKTIMSMFYSYPLIGLLNVANYSKQVSSIKFGMWDSMYDTFQSIGQHWLTNTCTHKCSEYLSTDVEPSIKDAVRVSTEHNTEHTLSE</sequence>
<feature type="region of interest" description="Disordered" evidence="1">
    <location>
        <begin position="381"/>
        <end position="411"/>
    </location>
</feature>
<dbReference type="AlphaFoldDB" id="A0A251QZ83"/>
<evidence type="ECO:0000313" key="3">
    <source>
        <dbReference type="Proteomes" id="UP000006882"/>
    </source>
</evidence>
<feature type="compositionally biased region" description="Polar residues" evidence="1">
    <location>
        <begin position="95"/>
        <end position="113"/>
    </location>
</feature>
<name>A0A251QZ83_PRUPE</name>
<accession>A0A251QZ83</accession>
<protein>
    <submittedName>
        <fullName evidence="2">Uncharacterized protein</fullName>
    </submittedName>
</protein>
<dbReference type="EMBL" id="CM007651">
    <property type="protein sequence ID" value="ONI28750.1"/>
    <property type="molecule type" value="Genomic_DNA"/>
</dbReference>
<evidence type="ECO:0000313" key="2">
    <source>
        <dbReference type="EMBL" id="ONI28750.1"/>
    </source>
</evidence>
<feature type="compositionally biased region" description="Polar residues" evidence="1">
    <location>
        <begin position="65"/>
        <end position="87"/>
    </location>
</feature>
<organism evidence="2 3">
    <name type="scientific">Prunus persica</name>
    <name type="common">Peach</name>
    <name type="synonym">Amygdalus persica</name>
    <dbReference type="NCBI Taxonomy" id="3760"/>
    <lineage>
        <taxon>Eukaryota</taxon>
        <taxon>Viridiplantae</taxon>
        <taxon>Streptophyta</taxon>
        <taxon>Embryophyta</taxon>
        <taxon>Tracheophyta</taxon>
        <taxon>Spermatophyta</taxon>
        <taxon>Magnoliopsida</taxon>
        <taxon>eudicotyledons</taxon>
        <taxon>Gunneridae</taxon>
        <taxon>Pentapetalae</taxon>
        <taxon>rosids</taxon>
        <taxon>fabids</taxon>
        <taxon>Rosales</taxon>
        <taxon>Rosaceae</taxon>
        <taxon>Amygdaloideae</taxon>
        <taxon>Amygdaleae</taxon>
        <taxon>Prunus</taxon>
    </lineage>
</organism>
<dbReference type="Gramene" id="ONI28750">
    <property type="protein sequence ID" value="ONI28750"/>
    <property type="gene ID" value="PRUPE_1G159100"/>
</dbReference>
<gene>
    <name evidence="2" type="ORF">PRUPE_1G159100</name>
</gene>
<dbReference type="Proteomes" id="UP000006882">
    <property type="component" value="Chromosome G1"/>
</dbReference>
<feature type="region of interest" description="Disordered" evidence="1">
    <location>
        <begin position="1"/>
        <end position="123"/>
    </location>
</feature>
<feature type="region of interest" description="Disordered" evidence="1">
    <location>
        <begin position="443"/>
        <end position="463"/>
    </location>
</feature>
<feature type="compositionally biased region" description="Basic and acidic residues" evidence="1">
    <location>
        <begin position="387"/>
        <end position="396"/>
    </location>
</feature>
<feature type="compositionally biased region" description="Pro residues" evidence="1">
    <location>
        <begin position="17"/>
        <end position="30"/>
    </location>
</feature>
<evidence type="ECO:0000256" key="1">
    <source>
        <dbReference type="SAM" id="MobiDB-lite"/>
    </source>
</evidence>
<reference evidence="2 3" key="1">
    <citation type="journal article" date="2013" name="Nat. Genet.">
        <title>The high-quality draft genome of peach (Prunus persica) identifies unique patterns of genetic diversity, domestication and genome evolution.</title>
        <authorList>
            <consortium name="International Peach Genome Initiative"/>
            <person name="Verde I."/>
            <person name="Abbott A.G."/>
            <person name="Scalabrin S."/>
            <person name="Jung S."/>
            <person name="Shu S."/>
            <person name="Marroni F."/>
            <person name="Zhebentyayeva T."/>
            <person name="Dettori M.T."/>
            <person name="Grimwood J."/>
            <person name="Cattonaro F."/>
            <person name="Zuccolo A."/>
            <person name="Rossini L."/>
            <person name="Jenkins J."/>
            <person name="Vendramin E."/>
            <person name="Meisel L.A."/>
            <person name="Decroocq V."/>
            <person name="Sosinski B."/>
            <person name="Prochnik S."/>
            <person name="Mitros T."/>
            <person name="Policriti A."/>
            <person name="Cipriani G."/>
            <person name="Dondini L."/>
            <person name="Ficklin S."/>
            <person name="Goodstein D.M."/>
            <person name="Xuan P."/>
            <person name="Del Fabbro C."/>
            <person name="Aramini V."/>
            <person name="Copetti D."/>
            <person name="Gonzalez S."/>
            <person name="Horner D.S."/>
            <person name="Falchi R."/>
            <person name="Lucas S."/>
            <person name="Mica E."/>
            <person name="Maldonado J."/>
            <person name="Lazzari B."/>
            <person name="Bielenberg D."/>
            <person name="Pirona R."/>
            <person name="Miculan M."/>
            <person name="Barakat A."/>
            <person name="Testolin R."/>
            <person name="Stella A."/>
            <person name="Tartarini S."/>
            <person name="Tonutti P."/>
            <person name="Arus P."/>
            <person name="Orellana A."/>
            <person name="Wells C."/>
            <person name="Main D."/>
            <person name="Vizzotto G."/>
            <person name="Silva H."/>
            <person name="Salamini F."/>
            <person name="Schmutz J."/>
            <person name="Morgante M."/>
            <person name="Rokhsar D.S."/>
        </authorList>
    </citation>
    <scope>NUCLEOTIDE SEQUENCE [LARGE SCALE GENOMIC DNA]</scope>
    <source>
        <strain evidence="3">cv. Nemared</strain>
    </source>
</reference>
<feature type="compositionally biased region" description="Polar residues" evidence="1">
    <location>
        <begin position="402"/>
        <end position="411"/>
    </location>
</feature>